<evidence type="ECO:0000256" key="10">
    <source>
        <dbReference type="ARBA" id="ARBA00022692"/>
    </source>
</evidence>
<dbReference type="SMART" id="SM00267">
    <property type="entry name" value="GGDEF"/>
    <property type="match status" value="1"/>
</dbReference>
<dbReference type="GO" id="GO:0005886">
    <property type="term" value="C:plasma membrane"/>
    <property type="evidence" value="ECO:0007669"/>
    <property type="project" value="UniProtKB-SubCell"/>
</dbReference>
<proteinExistence type="predicted"/>
<evidence type="ECO:0000313" key="23">
    <source>
        <dbReference type="EMBL" id="HAT3583465.1"/>
    </source>
</evidence>
<dbReference type="CDD" id="cd01949">
    <property type="entry name" value="GGDEF"/>
    <property type="match status" value="1"/>
</dbReference>
<dbReference type="InterPro" id="IPR050469">
    <property type="entry name" value="Diguanylate_Cyclase"/>
</dbReference>
<evidence type="ECO:0000256" key="8">
    <source>
        <dbReference type="ARBA" id="ARBA00022519"/>
    </source>
</evidence>
<dbReference type="InterPro" id="IPR033416">
    <property type="entry name" value="CHASE7"/>
</dbReference>
<keyword evidence="9" id="KW-0808">Transferase</keyword>
<organism evidence="23 24">
    <name type="scientific">Kluyvera intermedia</name>
    <name type="common">Enterobacter intermedius</name>
    <dbReference type="NCBI Taxonomy" id="61648"/>
    <lineage>
        <taxon>Bacteria</taxon>
        <taxon>Pseudomonadati</taxon>
        <taxon>Pseudomonadota</taxon>
        <taxon>Gammaproteobacteria</taxon>
        <taxon>Enterobacterales</taxon>
        <taxon>Enterobacteriaceae</taxon>
        <taxon>Kluyvera</taxon>
    </lineage>
</organism>
<dbReference type="SUPFAM" id="SSF55073">
    <property type="entry name" value="Nucleotide cyclase"/>
    <property type="match status" value="1"/>
</dbReference>
<keyword evidence="17 21" id="KW-0472">Membrane</keyword>
<dbReference type="GO" id="GO:1902201">
    <property type="term" value="P:negative regulation of bacterial-type flagellum-dependent cell motility"/>
    <property type="evidence" value="ECO:0007669"/>
    <property type="project" value="TreeGrafter"/>
</dbReference>
<evidence type="ECO:0000256" key="3">
    <source>
        <dbReference type="ARBA" id="ARBA00004665"/>
    </source>
</evidence>
<feature type="domain" description="GGDEF" evidence="22">
    <location>
        <begin position="478"/>
        <end position="613"/>
    </location>
</feature>
<dbReference type="Gene3D" id="3.30.70.270">
    <property type="match status" value="1"/>
</dbReference>
<feature type="transmembrane region" description="Helical" evidence="21">
    <location>
        <begin position="75"/>
        <end position="92"/>
    </location>
</feature>
<dbReference type="PANTHER" id="PTHR45138">
    <property type="entry name" value="REGULATORY COMPONENTS OF SENSORY TRANSDUCTION SYSTEM"/>
    <property type="match status" value="1"/>
</dbReference>
<evidence type="ECO:0000256" key="12">
    <source>
        <dbReference type="ARBA" id="ARBA00022741"/>
    </source>
</evidence>
<protein>
    <recommendedName>
        <fullName evidence="6">diguanylate cyclase</fullName>
        <ecNumber evidence="6">2.7.7.65</ecNumber>
    </recommendedName>
    <alternativeName>
        <fullName evidence="18">Cellulose synthesis regulatory protein</fullName>
    </alternativeName>
</protein>
<evidence type="ECO:0000256" key="19">
    <source>
        <dbReference type="ARBA" id="ARBA00034247"/>
    </source>
</evidence>
<keyword evidence="15 21" id="KW-1133">Transmembrane helix</keyword>
<comment type="subcellular location">
    <subcellularLocation>
        <location evidence="2">Cell inner membrane</location>
        <topology evidence="2">Multi-pass membrane protein</topology>
    </subcellularLocation>
</comment>
<comment type="cofactor">
    <cofactor evidence="1">
        <name>Mg(2+)</name>
        <dbReference type="ChEBI" id="CHEBI:18420"/>
    </cofactor>
</comment>
<reference evidence="23" key="1">
    <citation type="journal article" date="2018" name="Genome Biol.">
        <title>SKESA: strategic k-mer extension for scrupulous assemblies.</title>
        <authorList>
            <person name="Souvorov A."/>
            <person name="Agarwala R."/>
            <person name="Lipman D.J."/>
        </authorList>
    </citation>
    <scope>NUCLEOTIDE SEQUENCE</scope>
    <source>
        <strain evidence="23">CAVp300</strain>
    </source>
</reference>
<comment type="pathway">
    <text evidence="3">Purine metabolism; 3',5'-cyclic di-GMP biosynthesis.</text>
</comment>
<keyword evidence="11" id="KW-0479">Metal-binding</keyword>
<evidence type="ECO:0000256" key="1">
    <source>
        <dbReference type="ARBA" id="ARBA00001946"/>
    </source>
</evidence>
<dbReference type="Pfam" id="PF17151">
    <property type="entry name" value="CHASE7"/>
    <property type="match status" value="1"/>
</dbReference>
<sequence length="620" mass="70158">MNCFPVKDESFAKRHSHLKRPACPGVFLLSVICRWQSHNAFSVAFIQGVFVGQEKVVKSPPRLAFVKTWFVPSRVVNLCFVIVLVCSTVLTWREVIVMKGAYVVSQRNALDNVANVLDRQMQVGIDRLLFFRNGMQSALQTPLAFDVLRNIQAEFEQKRMLPYWQIVLDNRRTLPLYGVSDYFVEQSASLSRDNPLLHNELTAAMELGYLFRFASSATMFPRRALYVSRAGFFISTLPVGNNNEIVQQYYQYLTSPWFSGQSERENKLRGVRWFSDEAHELSLADSLVTASVPLDYENNWYGVLSMSFPVSSMKALLTEARQNQDRGEYQLYDAQFALLTTTAERGTANQQFSSEERAQLKREMAKDTAGGLRLGTRFVSWEKLKHFEGSVLRIQTLREGLRGDFGSISLALALLWLLFTTLLLLSWGVIRQMVSNMFQLQHTLQWQAWYDPLTRLNNRGALFERARVLTKECAAQNLPLSVIQIDLDHFKRVNDRFGHQAGDLVLSYAAGLIGKSIREQDVAGRVGGEEFCVLLPGATLLDATVVAEKIRQRISDKEIFVQKSKTIRVTASLGVSGAQEGGNYDFEYLQSVADSRLYQAKNNGRNQVCAEDGVSPLPNT</sequence>
<comment type="pathway">
    <text evidence="4">Glycan metabolism; bacterial cellulose biosynthesis.</text>
</comment>
<dbReference type="GO" id="GO:0005525">
    <property type="term" value="F:GTP binding"/>
    <property type="evidence" value="ECO:0007669"/>
    <property type="project" value="UniProtKB-KW"/>
</dbReference>
<dbReference type="GO" id="GO:0043709">
    <property type="term" value="P:cell adhesion involved in single-species biofilm formation"/>
    <property type="evidence" value="ECO:0007669"/>
    <property type="project" value="TreeGrafter"/>
</dbReference>
<dbReference type="EC" id="2.7.7.65" evidence="6"/>
<evidence type="ECO:0000256" key="2">
    <source>
        <dbReference type="ARBA" id="ARBA00004429"/>
    </source>
</evidence>
<evidence type="ECO:0000313" key="24">
    <source>
        <dbReference type="Proteomes" id="UP000867740"/>
    </source>
</evidence>
<dbReference type="AlphaFoldDB" id="A0A9P3WHH1"/>
<dbReference type="GO" id="GO:0052621">
    <property type="term" value="F:diguanylate cyclase activity"/>
    <property type="evidence" value="ECO:0007669"/>
    <property type="project" value="UniProtKB-EC"/>
</dbReference>
<keyword evidence="12" id="KW-0547">Nucleotide-binding</keyword>
<evidence type="ECO:0000259" key="22">
    <source>
        <dbReference type="PROSITE" id="PS50887"/>
    </source>
</evidence>
<dbReference type="NCBIfam" id="NF011955">
    <property type="entry name" value="PRK15426.1"/>
    <property type="match status" value="1"/>
</dbReference>
<dbReference type="InterPro" id="IPR029787">
    <property type="entry name" value="Nucleotide_cyclase"/>
</dbReference>
<accession>A0A9P3WHH1</accession>
<reference evidence="23" key="2">
    <citation type="submission" date="2020-10" db="EMBL/GenBank/DDBJ databases">
        <authorList>
            <consortium name="NCBI Pathogen Detection Project"/>
        </authorList>
    </citation>
    <scope>NUCLEOTIDE SEQUENCE</scope>
    <source>
        <strain evidence="23">CAVp300</strain>
    </source>
</reference>
<evidence type="ECO:0000256" key="9">
    <source>
        <dbReference type="ARBA" id="ARBA00022679"/>
    </source>
</evidence>
<comment type="subunit">
    <text evidence="5">Homodimer.</text>
</comment>
<evidence type="ECO:0000256" key="16">
    <source>
        <dbReference type="ARBA" id="ARBA00023134"/>
    </source>
</evidence>
<keyword evidence="13" id="KW-0460">Magnesium</keyword>
<dbReference type="PANTHER" id="PTHR45138:SF16">
    <property type="entry name" value="DIGUANYLATE CYCLASE DGCQ-RELATED"/>
    <property type="match status" value="1"/>
</dbReference>
<keyword evidence="7" id="KW-1003">Cell membrane</keyword>
<evidence type="ECO:0000256" key="18">
    <source>
        <dbReference type="ARBA" id="ARBA00031311"/>
    </source>
</evidence>
<keyword evidence="8" id="KW-0997">Cell inner membrane</keyword>
<comment type="catalytic activity">
    <reaction evidence="19">
        <text>2 GTP = 3',3'-c-di-GMP + 2 diphosphate</text>
        <dbReference type="Rhea" id="RHEA:24898"/>
        <dbReference type="ChEBI" id="CHEBI:33019"/>
        <dbReference type="ChEBI" id="CHEBI:37565"/>
        <dbReference type="ChEBI" id="CHEBI:58805"/>
        <dbReference type="EC" id="2.7.7.65"/>
    </reaction>
</comment>
<evidence type="ECO:0000256" key="13">
    <source>
        <dbReference type="ARBA" id="ARBA00022842"/>
    </source>
</evidence>
<comment type="function">
    <text evidence="20">Catalyzes the synthesis of cyclic-di-GMP (c-di-GMP) via the condensation of 2 GTP molecules. Cyclic-di-GMP is a second messenger which controls cell surface-associated traits in bacteria. Involved in the regulation of cellulose production.</text>
</comment>
<dbReference type="Pfam" id="PF00990">
    <property type="entry name" value="GGDEF"/>
    <property type="match status" value="1"/>
</dbReference>
<dbReference type="GO" id="GO:0046872">
    <property type="term" value="F:metal ion binding"/>
    <property type="evidence" value="ECO:0007669"/>
    <property type="project" value="UniProtKB-KW"/>
</dbReference>
<evidence type="ECO:0000256" key="11">
    <source>
        <dbReference type="ARBA" id="ARBA00022723"/>
    </source>
</evidence>
<evidence type="ECO:0000256" key="14">
    <source>
        <dbReference type="ARBA" id="ARBA00022916"/>
    </source>
</evidence>
<gene>
    <name evidence="23" type="primary">yedQ</name>
    <name evidence="23" type="ORF">I8531_003806</name>
</gene>
<feature type="transmembrane region" description="Helical" evidence="21">
    <location>
        <begin position="408"/>
        <end position="430"/>
    </location>
</feature>
<keyword evidence="16" id="KW-0342">GTP-binding</keyword>
<keyword evidence="14" id="KW-0135">Cellulose biosynthesis</keyword>
<evidence type="ECO:0000256" key="5">
    <source>
        <dbReference type="ARBA" id="ARBA00011738"/>
    </source>
</evidence>
<dbReference type="InterPro" id="IPR000160">
    <property type="entry name" value="GGDEF_dom"/>
</dbReference>
<dbReference type="GO" id="GO:0030244">
    <property type="term" value="P:cellulose biosynthetic process"/>
    <property type="evidence" value="ECO:0007669"/>
    <property type="project" value="UniProtKB-KW"/>
</dbReference>
<keyword evidence="10 21" id="KW-0812">Transmembrane</keyword>
<evidence type="ECO:0000256" key="20">
    <source>
        <dbReference type="ARBA" id="ARBA00045634"/>
    </source>
</evidence>
<dbReference type="NCBIfam" id="TIGR00254">
    <property type="entry name" value="GGDEF"/>
    <property type="match status" value="1"/>
</dbReference>
<dbReference type="Proteomes" id="UP000867740">
    <property type="component" value="Unassembled WGS sequence"/>
</dbReference>
<evidence type="ECO:0000256" key="17">
    <source>
        <dbReference type="ARBA" id="ARBA00023136"/>
    </source>
</evidence>
<dbReference type="FunFam" id="3.30.70.270:FF:000001">
    <property type="entry name" value="Diguanylate cyclase domain protein"/>
    <property type="match status" value="1"/>
</dbReference>
<evidence type="ECO:0000256" key="7">
    <source>
        <dbReference type="ARBA" id="ARBA00022475"/>
    </source>
</evidence>
<dbReference type="InterPro" id="IPR043128">
    <property type="entry name" value="Rev_trsase/Diguanyl_cyclase"/>
</dbReference>
<dbReference type="PROSITE" id="PS50887">
    <property type="entry name" value="GGDEF"/>
    <property type="match status" value="1"/>
</dbReference>
<evidence type="ECO:0000256" key="21">
    <source>
        <dbReference type="SAM" id="Phobius"/>
    </source>
</evidence>
<comment type="caution">
    <text evidence="23">The sequence shown here is derived from an EMBL/GenBank/DDBJ whole genome shotgun (WGS) entry which is preliminary data.</text>
</comment>
<name>A0A9P3WHH1_KLUIN</name>
<evidence type="ECO:0000256" key="4">
    <source>
        <dbReference type="ARBA" id="ARBA00005186"/>
    </source>
</evidence>
<evidence type="ECO:0000256" key="6">
    <source>
        <dbReference type="ARBA" id="ARBA00012528"/>
    </source>
</evidence>
<dbReference type="EMBL" id="DACSUM010000036">
    <property type="protein sequence ID" value="HAT3583465.1"/>
    <property type="molecule type" value="Genomic_DNA"/>
</dbReference>
<evidence type="ECO:0000256" key="15">
    <source>
        <dbReference type="ARBA" id="ARBA00022989"/>
    </source>
</evidence>